<protein>
    <submittedName>
        <fullName evidence="1">Uncharacterized protein</fullName>
    </submittedName>
</protein>
<organism evidence="1">
    <name type="scientific">Salix viminalis</name>
    <name type="common">Common osier</name>
    <name type="synonym">Basket willow</name>
    <dbReference type="NCBI Taxonomy" id="40686"/>
    <lineage>
        <taxon>Eukaryota</taxon>
        <taxon>Viridiplantae</taxon>
        <taxon>Streptophyta</taxon>
        <taxon>Embryophyta</taxon>
        <taxon>Tracheophyta</taxon>
        <taxon>Spermatophyta</taxon>
        <taxon>Magnoliopsida</taxon>
        <taxon>eudicotyledons</taxon>
        <taxon>Gunneridae</taxon>
        <taxon>Pentapetalae</taxon>
        <taxon>rosids</taxon>
        <taxon>fabids</taxon>
        <taxon>Malpighiales</taxon>
        <taxon>Salicaceae</taxon>
        <taxon>Saliceae</taxon>
        <taxon>Salix</taxon>
    </lineage>
</organism>
<evidence type="ECO:0000313" key="1">
    <source>
        <dbReference type="EMBL" id="VFU36643.1"/>
    </source>
</evidence>
<gene>
    <name evidence="1" type="ORF">SVIM_LOCUS186579</name>
</gene>
<dbReference type="EMBL" id="CAADRP010001136">
    <property type="protein sequence ID" value="VFU36643.1"/>
    <property type="molecule type" value="Genomic_DNA"/>
</dbReference>
<sequence>MFELEIEITWMMLQGKVSDARYVSAPVCSDENVSSMFKSVRINEINMLELYLNRRRKQEALIVLKDS</sequence>
<name>A0A6N2L751_SALVM</name>
<dbReference type="AlphaFoldDB" id="A0A6N2L751"/>
<reference evidence="1" key="1">
    <citation type="submission" date="2019-03" db="EMBL/GenBank/DDBJ databases">
        <authorList>
            <person name="Mank J."/>
            <person name="Almeida P."/>
        </authorList>
    </citation>
    <scope>NUCLEOTIDE SEQUENCE</scope>
    <source>
        <strain evidence="1">78183</strain>
    </source>
</reference>
<accession>A0A6N2L751</accession>
<proteinExistence type="predicted"/>